<organism evidence="1">
    <name type="scientific">viral metagenome</name>
    <dbReference type="NCBI Taxonomy" id="1070528"/>
    <lineage>
        <taxon>unclassified sequences</taxon>
        <taxon>metagenomes</taxon>
        <taxon>organismal metagenomes</taxon>
    </lineage>
</organism>
<proteinExistence type="predicted"/>
<sequence length="32" mass="3591">MISISIHSYLTVNAIISSECTVMIECLSYQQL</sequence>
<accession>A0A6C0BLS8</accession>
<protein>
    <submittedName>
        <fullName evidence="1">Uncharacterized protein</fullName>
    </submittedName>
</protein>
<dbReference type="AlphaFoldDB" id="A0A6C0BLS8"/>
<reference evidence="1" key="1">
    <citation type="journal article" date="2020" name="Nature">
        <title>Giant virus diversity and host interactions through global metagenomics.</title>
        <authorList>
            <person name="Schulz F."/>
            <person name="Roux S."/>
            <person name="Paez-Espino D."/>
            <person name="Jungbluth S."/>
            <person name="Walsh D.A."/>
            <person name="Denef V.J."/>
            <person name="McMahon K.D."/>
            <person name="Konstantinidis K.T."/>
            <person name="Eloe-Fadrosh E.A."/>
            <person name="Kyrpides N.C."/>
            <person name="Woyke T."/>
        </authorList>
    </citation>
    <scope>NUCLEOTIDE SEQUENCE</scope>
    <source>
        <strain evidence="1">GVMAG-M-3300017651-5</strain>
    </source>
</reference>
<dbReference type="EMBL" id="MN739194">
    <property type="protein sequence ID" value="QHS92972.1"/>
    <property type="molecule type" value="Genomic_DNA"/>
</dbReference>
<evidence type="ECO:0000313" key="1">
    <source>
        <dbReference type="EMBL" id="QHS92972.1"/>
    </source>
</evidence>
<name>A0A6C0BLS8_9ZZZZ</name>